<dbReference type="OrthoDB" id="9805604at2"/>
<dbReference type="SFLD" id="SFLDG01138">
    <property type="entry name" value="C1.6.2:_Deoxy-d-mannose-octulo"/>
    <property type="match status" value="1"/>
</dbReference>
<evidence type="ECO:0000256" key="3">
    <source>
        <dbReference type="ARBA" id="ARBA00005893"/>
    </source>
</evidence>
<dbReference type="CDD" id="cd01630">
    <property type="entry name" value="HAD_KDO-like"/>
    <property type="match status" value="1"/>
</dbReference>
<protein>
    <recommendedName>
        <fullName evidence="6">3-deoxy-D-manno-octulosonate 8-phosphate phosphatase KdsC</fullName>
        <ecNumber evidence="5">3.1.3.45</ecNumber>
    </recommendedName>
    <alternativeName>
        <fullName evidence="10">KDO 8-P phosphatase</fullName>
    </alternativeName>
</protein>
<accession>A0A0G3EQ46</accession>
<evidence type="ECO:0000256" key="11">
    <source>
        <dbReference type="PIRSR" id="PIRSR006118-2"/>
    </source>
</evidence>
<evidence type="ECO:0000313" key="12">
    <source>
        <dbReference type="EMBL" id="AKJ69203.1"/>
    </source>
</evidence>
<dbReference type="EMBL" id="CP011568">
    <property type="protein sequence ID" value="AKJ69203.1"/>
    <property type="molecule type" value="Genomic_DNA"/>
</dbReference>
<keyword evidence="7 11" id="KW-0479">Metal-binding</keyword>
<dbReference type="PATRIC" id="fig|445709.3.peg.3029"/>
<keyword evidence="13" id="KW-1185">Reference proteome</keyword>
<dbReference type="GO" id="GO:0019143">
    <property type="term" value="F:3-deoxy-manno-octulosonate-8-phosphatase activity"/>
    <property type="evidence" value="ECO:0007669"/>
    <property type="project" value="UniProtKB-EC"/>
</dbReference>
<evidence type="ECO:0000256" key="7">
    <source>
        <dbReference type="ARBA" id="ARBA00022723"/>
    </source>
</evidence>
<dbReference type="RefSeq" id="WP_047215100.1">
    <property type="nucleotide sequence ID" value="NZ_CP011568.3"/>
</dbReference>
<evidence type="ECO:0000256" key="9">
    <source>
        <dbReference type="ARBA" id="ARBA00022842"/>
    </source>
</evidence>
<evidence type="ECO:0000256" key="10">
    <source>
        <dbReference type="ARBA" id="ARBA00031051"/>
    </source>
</evidence>
<evidence type="ECO:0000256" key="5">
    <source>
        <dbReference type="ARBA" id="ARBA00013066"/>
    </source>
</evidence>
<dbReference type="NCBIfam" id="TIGR01670">
    <property type="entry name" value="KdsC-phosphatas"/>
    <property type="match status" value="1"/>
</dbReference>
<dbReference type="AlphaFoldDB" id="A0A0G3EQ46"/>
<keyword evidence="8" id="KW-0378">Hydrolase</keyword>
<dbReference type="PIRSF" id="PIRSF006118">
    <property type="entry name" value="KDO8-P_Ptase"/>
    <property type="match status" value="1"/>
</dbReference>
<evidence type="ECO:0000313" key="13">
    <source>
        <dbReference type="Proteomes" id="UP000036700"/>
    </source>
</evidence>
<organism evidence="12 13">
    <name type="scientific">Pandoraea thiooxydans</name>
    <dbReference type="NCBI Taxonomy" id="445709"/>
    <lineage>
        <taxon>Bacteria</taxon>
        <taxon>Pseudomonadati</taxon>
        <taxon>Pseudomonadota</taxon>
        <taxon>Betaproteobacteria</taxon>
        <taxon>Burkholderiales</taxon>
        <taxon>Burkholderiaceae</taxon>
        <taxon>Pandoraea</taxon>
    </lineage>
</organism>
<dbReference type="GO" id="GO:0046872">
    <property type="term" value="F:metal ion binding"/>
    <property type="evidence" value="ECO:0007669"/>
    <property type="project" value="UniProtKB-KW"/>
</dbReference>
<feature type="binding site" evidence="11">
    <location>
        <position position="25"/>
    </location>
    <ligand>
        <name>substrate</name>
    </ligand>
</feature>
<evidence type="ECO:0000256" key="2">
    <source>
        <dbReference type="ARBA" id="ARBA00001946"/>
    </source>
</evidence>
<evidence type="ECO:0000256" key="4">
    <source>
        <dbReference type="ARBA" id="ARBA00011881"/>
    </source>
</evidence>
<dbReference type="Pfam" id="PF08282">
    <property type="entry name" value="Hydrolase_3"/>
    <property type="match status" value="1"/>
</dbReference>
<dbReference type="InterPro" id="IPR023214">
    <property type="entry name" value="HAD_sf"/>
</dbReference>
<proteinExistence type="inferred from homology"/>
<dbReference type="PANTHER" id="PTHR21485">
    <property type="entry name" value="HAD SUPERFAMILY MEMBERS CMAS AND KDSC"/>
    <property type="match status" value="1"/>
</dbReference>
<gene>
    <name evidence="12" type="ORF">ABW99_14285</name>
</gene>
<comment type="subunit">
    <text evidence="4">Homotetramer.</text>
</comment>
<dbReference type="Gene3D" id="3.40.50.1000">
    <property type="entry name" value="HAD superfamily/HAD-like"/>
    <property type="match status" value="1"/>
</dbReference>
<dbReference type="KEGG" id="ptx:ABW99_14285"/>
<dbReference type="InterPro" id="IPR050793">
    <property type="entry name" value="CMP-NeuNAc_synthase"/>
</dbReference>
<evidence type="ECO:0000256" key="8">
    <source>
        <dbReference type="ARBA" id="ARBA00022801"/>
    </source>
</evidence>
<dbReference type="InterPro" id="IPR010023">
    <property type="entry name" value="KdsC_fam"/>
</dbReference>
<evidence type="ECO:0000256" key="6">
    <source>
        <dbReference type="ARBA" id="ARBA00020092"/>
    </source>
</evidence>
<comment type="catalytic activity">
    <reaction evidence="1">
        <text>3-deoxy-alpha-D-manno-2-octulosonate-8-phosphate + H2O = 3-deoxy-alpha-D-manno-oct-2-ulosonate + phosphate</text>
        <dbReference type="Rhea" id="RHEA:11500"/>
        <dbReference type="ChEBI" id="CHEBI:15377"/>
        <dbReference type="ChEBI" id="CHEBI:43474"/>
        <dbReference type="ChEBI" id="CHEBI:85985"/>
        <dbReference type="ChEBI" id="CHEBI:85986"/>
        <dbReference type="EC" id="3.1.3.45"/>
    </reaction>
</comment>
<dbReference type="SFLD" id="SFLDG01136">
    <property type="entry name" value="C1.6:_Phosphoserine_Phosphatas"/>
    <property type="match status" value="1"/>
</dbReference>
<feature type="binding site" evidence="11">
    <location>
        <position position="116"/>
    </location>
    <ligand>
        <name>Mg(2+)</name>
        <dbReference type="ChEBI" id="CHEBI:18420"/>
    </ligand>
</feature>
<dbReference type="EC" id="3.1.3.45" evidence="5"/>
<dbReference type="Proteomes" id="UP000036700">
    <property type="component" value="Chromosome"/>
</dbReference>
<reference evidence="13" key="1">
    <citation type="submission" date="2015-06" db="EMBL/GenBank/DDBJ databases">
        <authorList>
            <person name="Lim Y.L."/>
            <person name="Ee R."/>
            <person name="Yong D."/>
            <person name="How K.Y."/>
            <person name="Yin W.F."/>
            <person name="Chan K.G."/>
        </authorList>
    </citation>
    <scope>NUCLEOTIDE SEQUENCE [LARGE SCALE GENOMIC DNA]</scope>
    <source>
        <strain evidence="13">DSM 25325</strain>
    </source>
</reference>
<dbReference type="PANTHER" id="PTHR21485:SF3">
    <property type="entry name" value="N-ACYLNEURAMINATE CYTIDYLYLTRANSFERASE"/>
    <property type="match status" value="1"/>
</dbReference>
<comment type="similarity">
    <text evidence="3">Belongs to the KdsC family.</text>
</comment>
<dbReference type="SUPFAM" id="SSF56784">
    <property type="entry name" value="HAD-like"/>
    <property type="match status" value="1"/>
</dbReference>
<evidence type="ECO:0000256" key="1">
    <source>
        <dbReference type="ARBA" id="ARBA00000898"/>
    </source>
</evidence>
<dbReference type="FunFam" id="3.40.50.1000:FF:000029">
    <property type="entry name" value="3-deoxy-D-manno-octulosonate 8-phosphate phosphatase KdsC"/>
    <property type="match status" value="1"/>
</dbReference>
<dbReference type="SFLD" id="SFLDS00003">
    <property type="entry name" value="Haloacid_Dehalogenase"/>
    <property type="match status" value="1"/>
</dbReference>
<keyword evidence="9 11" id="KW-0460">Magnesium</keyword>
<sequence>MTQSHDLTVARQRAARIDLMIFDVDGVFTDGRLLYGPQGEFGKQFSTLDGHGVKLLAASGVEVGIITGRRSETVALRAAELGIAHVHQGASDKRAALDALCAATGIAPASCGYMGDDWPDLPVLTRVGFAAAPANAHPEVRQRCHWIAEQSGGAGAVRALCDFVLRARGSYDDLLNQVLA</sequence>
<feature type="binding site" evidence="11">
    <location>
        <position position="23"/>
    </location>
    <ligand>
        <name>Mg(2+)</name>
        <dbReference type="ChEBI" id="CHEBI:18420"/>
    </ligand>
</feature>
<name>A0A0G3EQ46_9BURK</name>
<dbReference type="GO" id="GO:0008781">
    <property type="term" value="F:N-acylneuraminate cytidylyltransferase activity"/>
    <property type="evidence" value="ECO:0007669"/>
    <property type="project" value="TreeGrafter"/>
</dbReference>
<comment type="cofactor">
    <cofactor evidence="2 11">
        <name>Mg(2+)</name>
        <dbReference type="ChEBI" id="CHEBI:18420"/>
    </cofactor>
</comment>
<dbReference type="InterPro" id="IPR036412">
    <property type="entry name" value="HAD-like_sf"/>
</dbReference>
<dbReference type="STRING" id="445709.ABW99_14285"/>